<evidence type="ECO:0000313" key="2">
    <source>
        <dbReference type="Proteomes" id="UP001456524"/>
    </source>
</evidence>
<reference evidence="1 2" key="1">
    <citation type="journal article" date="2022" name="G3 (Bethesda)">
        <title>Enemy or ally: a genomic approach to elucidate the lifestyle of Phyllosticta citrichinaensis.</title>
        <authorList>
            <person name="Buijs V.A."/>
            <person name="Groenewald J.Z."/>
            <person name="Haridas S."/>
            <person name="LaButti K.M."/>
            <person name="Lipzen A."/>
            <person name="Martin F.M."/>
            <person name="Barry K."/>
            <person name="Grigoriev I.V."/>
            <person name="Crous P.W."/>
            <person name="Seidl M.F."/>
        </authorList>
    </citation>
    <scope>NUCLEOTIDE SEQUENCE [LARGE SCALE GENOMIC DNA]</scope>
    <source>
        <strain evidence="1 2">CBS 129764</strain>
    </source>
</reference>
<accession>A0ABR1Y2T9</accession>
<dbReference type="Proteomes" id="UP001456524">
    <property type="component" value="Unassembled WGS sequence"/>
</dbReference>
<keyword evidence="2" id="KW-1185">Reference proteome</keyword>
<proteinExistence type="predicted"/>
<protein>
    <submittedName>
        <fullName evidence="1">Uncharacterized protein</fullName>
    </submittedName>
</protein>
<dbReference type="EMBL" id="JBBWUH010000002">
    <property type="protein sequence ID" value="KAK8175471.1"/>
    <property type="molecule type" value="Genomic_DNA"/>
</dbReference>
<gene>
    <name evidence="1" type="ORF">IWX90DRAFT_110961</name>
</gene>
<comment type="caution">
    <text evidence="1">The sequence shown here is derived from an EMBL/GenBank/DDBJ whole genome shotgun (WGS) entry which is preliminary data.</text>
</comment>
<name>A0ABR1Y2T9_9PEZI</name>
<organism evidence="1 2">
    <name type="scientific">Phyllosticta citrichinensis</name>
    <dbReference type="NCBI Taxonomy" id="1130410"/>
    <lineage>
        <taxon>Eukaryota</taxon>
        <taxon>Fungi</taxon>
        <taxon>Dikarya</taxon>
        <taxon>Ascomycota</taxon>
        <taxon>Pezizomycotina</taxon>
        <taxon>Dothideomycetes</taxon>
        <taxon>Dothideomycetes incertae sedis</taxon>
        <taxon>Botryosphaeriales</taxon>
        <taxon>Phyllostictaceae</taxon>
        <taxon>Phyllosticta</taxon>
    </lineage>
</organism>
<evidence type="ECO:0000313" key="1">
    <source>
        <dbReference type="EMBL" id="KAK8175471.1"/>
    </source>
</evidence>
<sequence>MWRNCSFTSSIVVDVLTKSCSKGLGDLSEIDRILLRIFAKSVPRCGVDRNTTTETDLTTPCIPRHFGREGRPSSQPVRPWSEPQREWELSRFQEAHLCYICSDAFLTEALSQTRLCSKCLLGCGKRSRHCNQTSRCELCLCLNRRGSHFPGQNNNRSPQALRNTRPHCHSRIFATELEKVPTSSNEFPGRFSNLYSSET</sequence>